<dbReference type="InterPro" id="IPR000073">
    <property type="entry name" value="AB_hydrolase_1"/>
</dbReference>
<evidence type="ECO:0000313" key="4">
    <source>
        <dbReference type="Proteomes" id="UP001556367"/>
    </source>
</evidence>
<dbReference type="Gene3D" id="3.40.50.1820">
    <property type="entry name" value="alpha/beta hydrolase"/>
    <property type="match status" value="1"/>
</dbReference>
<keyword evidence="1" id="KW-0732">Signal</keyword>
<dbReference type="EMBL" id="JASNQZ010000003">
    <property type="protein sequence ID" value="KAL0959022.1"/>
    <property type="molecule type" value="Genomic_DNA"/>
</dbReference>
<protein>
    <recommendedName>
        <fullName evidence="2">AB hydrolase-1 domain-containing protein</fullName>
    </recommendedName>
</protein>
<organism evidence="3 4">
    <name type="scientific">Hohenbuehelia grisea</name>
    <dbReference type="NCBI Taxonomy" id="104357"/>
    <lineage>
        <taxon>Eukaryota</taxon>
        <taxon>Fungi</taxon>
        <taxon>Dikarya</taxon>
        <taxon>Basidiomycota</taxon>
        <taxon>Agaricomycotina</taxon>
        <taxon>Agaricomycetes</taxon>
        <taxon>Agaricomycetidae</taxon>
        <taxon>Agaricales</taxon>
        <taxon>Pleurotineae</taxon>
        <taxon>Pleurotaceae</taxon>
        <taxon>Hohenbuehelia</taxon>
    </lineage>
</organism>
<comment type="caution">
    <text evidence="3">The sequence shown here is derived from an EMBL/GenBank/DDBJ whole genome shotgun (WGS) entry which is preliminary data.</text>
</comment>
<dbReference type="Proteomes" id="UP001556367">
    <property type="component" value="Unassembled WGS sequence"/>
</dbReference>
<reference evidence="4" key="1">
    <citation type="submission" date="2024-06" db="EMBL/GenBank/DDBJ databases">
        <title>Multi-omics analyses provide insights into the biosynthesis of the anticancer antibiotic pleurotin in Hohenbuehelia grisea.</title>
        <authorList>
            <person name="Weaver J.A."/>
            <person name="Alberti F."/>
        </authorList>
    </citation>
    <scope>NUCLEOTIDE SEQUENCE [LARGE SCALE GENOMIC DNA]</scope>
    <source>
        <strain evidence="4">T-177</strain>
    </source>
</reference>
<gene>
    <name evidence="3" type="ORF">HGRIS_014332</name>
</gene>
<sequence>MYLSQTILPLTILAAAAVRASVLDATPDAAANNVTAPSITGRNCSEFYITVDVSAETEKLNVTAPANQFELTDLVTTLASVNVPMQSLSTGTVQLNATYKIWSQLCVPTGFTANGTLEFAIHGINFDHSYWSFDGPGSKYNYVDAALKAGHAIFTYDRLGVGRSSKPNGITEVQISTEIAIAAALVDKVKQKLQFKNIVGIGHSFGSIQLTRIANKYGNLFHGMVLTGFSTNTQGLPATTAGFGLEIASQQNPLRFGSLSTSYLATGGIVNDQQLFFYAPNTKLRVLQLTENTKATLTIGELLIQNPVAAPTYTNPVYIVTGDRDFIFCGGNCSVSTNGSSDLLQPSKSLFPGVSDFSTYVAPNVGHGINQHENAPAVYEKMEQWIVQRFQ</sequence>
<proteinExistence type="predicted"/>
<evidence type="ECO:0000259" key="2">
    <source>
        <dbReference type="Pfam" id="PF12697"/>
    </source>
</evidence>
<feature type="chain" id="PRO_5045831199" description="AB hydrolase-1 domain-containing protein" evidence="1">
    <location>
        <begin position="21"/>
        <end position="391"/>
    </location>
</feature>
<name>A0ABR3JTB8_9AGAR</name>
<keyword evidence="4" id="KW-1185">Reference proteome</keyword>
<dbReference type="PANTHER" id="PTHR42886">
    <property type="entry name" value="RE40534P-RELATED"/>
    <property type="match status" value="1"/>
</dbReference>
<dbReference type="InterPro" id="IPR029058">
    <property type="entry name" value="AB_hydrolase_fold"/>
</dbReference>
<feature type="signal peptide" evidence="1">
    <location>
        <begin position="1"/>
        <end position="20"/>
    </location>
</feature>
<dbReference type="PANTHER" id="PTHR42886:SF87">
    <property type="entry name" value="AB HYDROLASE-1 DOMAIN-CONTAINING PROTEIN"/>
    <property type="match status" value="1"/>
</dbReference>
<evidence type="ECO:0000256" key="1">
    <source>
        <dbReference type="SAM" id="SignalP"/>
    </source>
</evidence>
<evidence type="ECO:0000313" key="3">
    <source>
        <dbReference type="EMBL" id="KAL0959022.1"/>
    </source>
</evidence>
<dbReference type="Pfam" id="PF12697">
    <property type="entry name" value="Abhydrolase_6"/>
    <property type="match status" value="1"/>
</dbReference>
<dbReference type="SUPFAM" id="SSF53474">
    <property type="entry name" value="alpha/beta-Hydrolases"/>
    <property type="match status" value="1"/>
</dbReference>
<accession>A0ABR3JTB8</accession>
<feature type="domain" description="AB hydrolase-1" evidence="2">
    <location>
        <begin position="121"/>
        <end position="371"/>
    </location>
</feature>